<protein>
    <submittedName>
        <fullName evidence="1">Uncharacterized protein</fullName>
    </submittedName>
</protein>
<evidence type="ECO:0000313" key="1">
    <source>
        <dbReference type="EMBL" id="CKS25989.1"/>
    </source>
</evidence>
<proteinExistence type="predicted"/>
<accession>A0A654ZFW3</accession>
<dbReference type="EMBL" id="CNFT01000743">
    <property type="protein sequence ID" value="CKS25989.1"/>
    <property type="molecule type" value="Genomic_DNA"/>
</dbReference>
<name>A0A654ZFW3_MYCTX</name>
<dbReference type="Proteomes" id="UP000050164">
    <property type="component" value="Unassembled WGS sequence"/>
</dbReference>
<organism evidence="1 2">
    <name type="scientific">Mycobacterium tuberculosis</name>
    <dbReference type="NCBI Taxonomy" id="1773"/>
    <lineage>
        <taxon>Bacteria</taxon>
        <taxon>Bacillati</taxon>
        <taxon>Actinomycetota</taxon>
        <taxon>Actinomycetes</taxon>
        <taxon>Mycobacteriales</taxon>
        <taxon>Mycobacteriaceae</taxon>
        <taxon>Mycobacterium</taxon>
        <taxon>Mycobacterium tuberculosis complex</taxon>
    </lineage>
</organism>
<gene>
    <name evidence="1" type="ORF">ERS027659_02851</name>
</gene>
<evidence type="ECO:0000313" key="2">
    <source>
        <dbReference type="Proteomes" id="UP000050164"/>
    </source>
</evidence>
<sequence>MLAAAAALAPAIVEPRSARSVAAAAIVSGTAITNDI</sequence>
<dbReference type="AlphaFoldDB" id="A0A654ZFW3"/>
<reference evidence="1 2" key="1">
    <citation type="submission" date="2015-03" db="EMBL/GenBank/DDBJ databases">
        <authorList>
            <consortium name="Pathogen Informatics"/>
        </authorList>
    </citation>
    <scope>NUCLEOTIDE SEQUENCE [LARGE SCALE GENOMIC DNA]</scope>
    <source>
        <strain evidence="1 2">Bir 185</strain>
    </source>
</reference>